<dbReference type="PANTHER" id="PTHR47396">
    <property type="entry name" value="TYPE I RESTRICTION ENZYME ECOKI R PROTEIN"/>
    <property type="match status" value="1"/>
</dbReference>
<dbReference type="InterPro" id="IPR027417">
    <property type="entry name" value="P-loop_NTPase"/>
</dbReference>
<evidence type="ECO:0000259" key="1">
    <source>
        <dbReference type="Pfam" id="PF00271"/>
    </source>
</evidence>
<dbReference type="PANTHER" id="PTHR47396:SF1">
    <property type="entry name" value="ATP-DEPENDENT HELICASE IRC3-RELATED"/>
    <property type="match status" value="1"/>
</dbReference>
<dbReference type="OrthoDB" id="9803459at2"/>
<dbReference type="KEGG" id="lit:FPZ52_06235"/>
<dbReference type="InterPro" id="IPR050742">
    <property type="entry name" value="Helicase_Restrict-Modif_Enz"/>
</dbReference>
<gene>
    <name evidence="2" type="ORF">FPZ52_06235</name>
</gene>
<reference evidence="2 3" key="1">
    <citation type="submission" date="2019-07" db="EMBL/GenBank/DDBJ databases">
        <title>Litoreibacter alkalisoli sp. nov., isolated from saline-alkaline soil.</title>
        <authorList>
            <person name="Wang S."/>
            <person name="Xu L."/>
            <person name="Xing Y.-T."/>
            <person name="Sun J.-Q."/>
        </authorList>
    </citation>
    <scope>NUCLEOTIDE SEQUENCE [LARGE SCALE GENOMIC DNA]</scope>
    <source>
        <strain evidence="2 3">LN3S51</strain>
    </source>
</reference>
<evidence type="ECO:0000313" key="2">
    <source>
        <dbReference type="EMBL" id="QDY69273.1"/>
    </source>
</evidence>
<proteinExistence type="predicted"/>
<dbReference type="InterPro" id="IPR001650">
    <property type="entry name" value="Helicase_C-like"/>
</dbReference>
<keyword evidence="3" id="KW-1185">Reference proteome</keyword>
<protein>
    <recommendedName>
        <fullName evidence="1">Helicase C-terminal domain-containing protein</fullName>
    </recommendedName>
</protein>
<dbReference type="Pfam" id="PF00271">
    <property type="entry name" value="Helicase_C"/>
    <property type="match status" value="1"/>
</dbReference>
<name>A0A5B8IV13_9RHOB</name>
<dbReference type="EMBL" id="CP042261">
    <property type="protein sequence ID" value="QDY69273.1"/>
    <property type="molecule type" value="Genomic_DNA"/>
</dbReference>
<dbReference type="AlphaFoldDB" id="A0A5B8IV13"/>
<dbReference type="GO" id="GO:0005829">
    <property type="term" value="C:cytosol"/>
    <property type="evidence" value="ECO:0007669"/>
    <property type="project" value="TreeGrafter"/>
</dbReference>
<evidence type="ECO:0000313" key="3">
    <source>
        <dbReference type="Proteomes" id="UP000318483"/>
    </source>
</evidence>
<organism evidence="2 3">
    <name type="scientific">Qingshengfaniella alkalisoli</name>
    <dbReference type="NCBI Taxonomy" id="2599296"/>
    <lineage>
        <taxon>Bacteria</taxon>
        <taxon>Pseudomonadati</taxon>
        <taxon>Pseudomonadota</taxon>
        <taxon>Alphaproteobacteria</taxon>
        <taxon>Rhodobacterales</taxon>
        <taxon>Paracoccaceae</taxon>
        <taxon>Qingshengfaniella</taxon>
    </lineage>
</organism>
<dbReference type="Proteomes" id="UP000318483">
    <property type="component" value="Chromosome"/>
</dbReference>
<accession>A0A5B8IV13</accession>
<sequence length="225" mass="25232">MRSNAWRLRLIVDQQAQRLSWRTGFRVDGGDKIGKTIIFAANKAHAKFIEERFSAGWPCYGGSFARRIVHGESYAQSLIESFEIASREPQIAISVDMMDTGINVPEMVNLVFFKLVRSKTRFWQMVGRGARLCPDLFDPGQNKTEFRIFDVCGNFEFFGSNPELSDPSVPKSLAERLIEIRLKVAGAIDQSLDVEGEKAKVAAVNPVVSVEEMKSQIDLSKNTPV</sequence>
<feature type="domain" description="Helicase C-terminal" evidence="1">
    <location>
        <begin position="32"/>
        <end position="132"/>
    </location>
</feature>
<dbReference type="Gene3D" id="3.40.50.300">
    <property type="entry name" value="P-loop containing nucleotide triphosphate hydrolases"/>
    <property type="match status" value="1"/>
</dbReference>
<dbReference type="SUPFAM" id="SSF52540">
    <property type="entry name" value="P-loop containing nucleoside triphosphate hydrolases"/>
    <property type="match status" value="1"/>
</dbReference>